<dbReference type="STRING" id="698738.OLEAN_C17320"/>
<protein>
    <submittedName>
        <fullName evidence="2">Uncharacterized protein</fullName>
    </submittedName>
</protein>
<sequence length="143" mass="16056">MIESEDTNDSADSHDSAKTPDVLDEINVLMGWLQEAASTSSEIFDLFQLEVQLAVIDIKRLILLARLFVPMLVLAWMSLSAVLTWSVYLLNASVLQGLLFLCVLQFAGLFGIAIGLKYYQKSLSLPLTRQHIRQFVKGQNREP</sequence>
<keyword evidence="1" id="KW-0812">Transmembrane</keyword>
<feature type="transmembrane region" description="Helical" evidence="1">
    <location>
        <begin position="67"/>
        <end position="88"/>
    </location>
</feature>
<dbReference type="OrthoDB" id="6120754at2"/>
<evidence type="ECO:0000256" key="1">
    <source>
        <dbReference type="SAM" id="Phobius"/>
    </source>
</evidence>
<dbReference type="KEGG" id="oai:OLEAN_C17320"/>
<accession>R4YRN2</accession>
<reference evidence="2 3" key="1">
    <citation type="journal article" date="2013" name="Nat. Commun.">
        <title>Genome sequence and functional genomic analysis of the oil-degrading bacterium Oleispira antarctica.</title>
        <authorList>
            <person name="Kube M."/>
            <person name="Chernikova T.N."/>
            <person name="Al-Ramahi Y."/>
            <person name="Beloqui A."/>
            <person name="Lopez-Cortez N."/>
            <person name="Guazzaroni M.E."/>
            <person name="Heipieper H.J."/>
            <person name="Klages S."/>
            <person name="Kotsyurbenko O.R."/>
            <person name="Langer I."/>
            <person name="Nechitaylo T.Y."/>
            <person name="Lunsdorf H."/>
            <person name="Fernandez M."/>
            <person name="Juarez S."/>
            <person name="Ciordia S."/>
            <person name="Singer A."/>
            <person name="Kagan O."/>
            <person name="Egorova O."/>
            <person name="Petit P.A."/>
            <person name="Stogios P."/>
            <person name="Kim Y."/>
            <person name="Tchigvintsev A."/>
            <person name="Flick R."/>
            <person name="Denaro R."/>
            <person name="Genovese M."/>
            <person name="Albar J.P."/>
            <person name="Reva O.N."/>
            <person name="Martinez-Gomariz M."/>
            <person name="Tran H."/>
            <person name="Ferrer M."/>
            <person name="Savchenko A."/>
            <person name="Yakunin A.F."/>
            <person name="Yakimov M.M."/>
            <person name="Golyshina O.V."/>
            <person name="Reinhardt R."/>
            <person name="Golyshin P.N."/>
        </authorList>
    </citation>
    <scope>NUCLEOTIDE SEQUENCE [LARGE SCALE GENOMIC DNA]</scope>
</reference>
<proteinExistence type="predicted"/>
<keyword evidence="1" id="KW-1133">Transmembrane helix</keyword>
<gene>
    <name evidence="2" type="ORF">OLEAN_C17320</name>
</gene>
<keyword evidence="1" id="KW-0472">Membrane</keyword>
<evidence type="ECO:0000313" key="2">
    <source>
        <dbReference type="EMBL" id="CCK75908.1"/>
    </source>
</evidence>
<name>R4YRN2_OLEAN</name>
<dbReference type="Proteomes" id="UP000032749">
    <property type="component" value="Chromosome"/>
</dbReference>
<organism evidence="2 3">
    <name type="scientific">Oleispira antarctica RB-8</name>
    <dbReference type="NCBI Taxonomy" id="698738"/>
    <lineage>
        <taxon>Bacteria</taxon>
        <taxon>Pseudomonadati</taxon>
        <taxon>Pseudomonadota</taxon>
        <taxon>Gammaproteobacteria</taxon>
        <taxon>Oceanospirillales</taxon>
        <taxon>Oceanospirillaceae</taxon>
        <taxon>Oleispira</taxon>
    </lineage>
</organism>
<dbReference type="EMBL" id="FO203512">
    <property type="protein sequence ID" value="CCK75908.1"/>
    <property type="molecule type" value="Genomic_DNA"/>
</dbReference>
<feature type="transmembrane region" description="Helical" evidence="1">
    <location>
        <begin position="94"/>
        <end position="119"/>
    </location>
</feature>
<dbReference type="AlphaFoldDB" id="R4YRN2"/>
<dbReference type="HOGENOM" id="CLU_1804241_0_0_6"/>
<keyword evidence="3" id="KW-1185">Reference proteome</keyword>
<evidence type="ECO:0000313" key="3">
    <source>
        <dbReference type="Proteomes" id="UP000032749"/>
    </source>
</evidence>